<accession>J9D4M8</accession>
<sequence>MINRLSRTNTENYISATVIDFSCIENIYASSIMKNDLDDNIQNNNLHNLYNKEEFHVNQSSSKQKRSLSMPYQECQPNQDASKLFLKSSESNPKNKSNAKFANEFDVETLINHEFYDFNENSINIWPQEIKKLVLEKMNFDYTKYGSFIQPTNIPLVFKCTKELKIQFTESYKNGEIIIQNYSSCLPAHVLNPPPKSFVIDACAAPGNKTSQLASIMGNTGKIFAYEKNHDRFQTLNTMLAKHGVTNTETFCKDFTEAHIDNTVEYILIDPSCSGSGIHNFTKKDDERLKKLSFFQKKILLHAMKFKNAKKIVYSTCSVYEEENEMVVQSVLEENTNFTTKRIELDNVSRGASGYSFSNDVIRMEIDKNNGSQGFFVALFTQKEH</sequence>
<dbReference type="GO" id="GO:0003723">
    <property type="term" value="F:RNA binding"/>
    <property type="evidence" value="ECO:0007669"/>
    <property type="project" value="UniProtKB-UniRule"/>
</dbReference>
<evidence type="ECO:0000256" key="4">
    <source>
        <dbReference type="ARBA" id="ARBA00022884"/>
    </source>
</evidence>
<dbReference type="PROSITE" id="PS51686">
    <property type="entry name" value="SAM_MT_RSMB_NOP"/>
    <property type="match status" value="1"/>
</dbReference>
<proteinExistence type="inferred from homology"/>
<dbReference type="PANTHER" id="PTHR22807">
    <property type="entry name" value="NOP2 YEAST -RELATED NOL1/NOP2/FMU SUN DOMAIN-CONTAINING"/>
    <property type="match status" value="1"/>
</dbReference>
<dbReference type="GO" id="GO:0005730">
    <property type="term" value="C:nucleolus"/>
    <property type="evidence" value="ECO:0007669"/>
    <property type="project" value="TreeGrafter"/>
</dbReference>
<keyword evidence="8" id="KW-1185">Reference proteome</keyword>
<dbReference type="InterPro" id="IPR001678">
    <property type="entry name" value="MeTrfase_RsmB-F_NOP2_dom"/>
</dbReference>
<dbReference type="GO" id="GO:0070475">
    <property type="term" value="P:rRNA base methylation"/>
    <property type="evidence" value="ECO:0007669"/>
    <property type="project" value="TreeGrafter"/>
</dbReference>
<reference evidence="7 8" key="1">
    <citation type="submission" date="2011-08" db="EMBL/GenBank/DDBJ databases">
        <authorList>
            <person name="Liu Z.J."/>
            <person name="Shi F.L."/>
            <person name="Lu J.Q."/>
            <person name="Li M."/>
            <person name="Wang Z.L."/>
        </authorList>
    </citation>
    <scope>NUCLEOTIDE SEQUENCE [LARGE SCALE GENOMIC DNA]</scope>
    <source>
        <strain evidence="7 8">USNM 41457</strain>
    </source>
</reference>
<dbReference type="InterPro" id="IPR049560">
    <property type="entry name" value="MeTrfase_RsmB-F_NOP2_cat"/>
</dbReference>
<evidence type="ECO:0000259" key="6">
    <source>
        <dbReference type="PROSITE" id="PS51686"/>
    </source>
</evidence>
<evidence type="ECO:0000256" key="2">
    <source>
        <dbReference type="ARBA" id="ARBA00022679"/>
    </source>
</evidence>
<evidence type="ECO:0000256" key="5">
    <source>
        <dbReference type="PROSITE-ProRule" id="PRU01023"/>
    </source>
</evidence>
<feature type="active site" description="Nucleophile" evidence="5">
    <location>
        <position position="317"/>
    </location>
</feature>
<dbReference type="HOGENOM" id="CLU_717674_0_0_1"/>
<comment type="caution">
    <text evidence="7">The sequence shown here is derived from an EMBL/GenBank/DDBJ whole genome shotgun (WGS) entry which is preliminary data.</text>
</comment>
<evidence type="ECO:0000256" key="3">
    <source>
        <dbReference type="ARBA" id="ARBA00022691"/>
    </source>
</evidence>
<feature type="binding site" evidence="5">
    <location>
        <position position="227"/>
    </location>
    <ligand>
        <name>S-adenosyl-L-methionine</name>
        <dbReference type="ChEBI" id="CHEBI:59789"/>
    </ligand>
</feature>
<dbReference type="Pfam" id="PF01189">
    <property type="entry name" value="Methyltr_RsmB-F"/>
    <property type="match status" value="1"/>
</dbReference>
<dbReference type="EMBL" id="AFBI03000068">
    <property type="protein sequence ID" value="EJW02504.1"/>
    <property type="molecule type" value="Genomic_DNA"/>
</dbReference>
<organism evidence="7 8">
    <name type="scientific">Edhazardia aedis (strain USNM 41457)</name>
    <name type="common">Microsporidian parasite</name>
    <dbReference type="NCBI Taxonomy" id="1003232"/>
    <lineage>
        <taxon>Eukaryota</taxon>
        <taxon>Fungi</taxon>
        <taxon>Fungi incertae sedis</taxon>
        <taxon>Microsporidia</taxon>
        <taxon>Edhazardia</taxon>
    </lineage>
</organism>
<reference evidence="8" key="2">
    <citation type="submission" date="2015-07" db="EMBL/GenBank/DDBJ databases">
        <title>Contrasting host-pathogen interactions and genome evolution in two generalist and specialist microsporidian pathogens of mosquitoes.</title>
        <authorList>
            <consortium name="The Broad Institute Genomics Platform"/>
            <consortium name="The Broad Institute Genome Sequencing Center for Infectious Disease"/>
            <person name="Cuomo C.A."/>
            <person name="Sanscrainte N.D."/>
            <person name="Goldberg J.M."/>
            <person name="Heiman D."/>
            <person name="Young S."/>
            <person name="Zeng Q."/>
            <person name="Becnel J.J."/>
            <person name="Birren B.W."/>
        </authorList>
    </citation>
    <scope>NUCLEOTIDE SEQUENCE [LARGE SCALE GENOMIC DNA]</scope>
    <source>
        <strain evidence="8">USNM 41457</strain>
    </source>
</reference>
<feature type="binding site" evidence="5">
    <location>
        <begin position="203"/>
        <end position="209"/>
    </location>
    <ligand>
        <name>S-adenosyl-L-methionine</name>
        <dbReference type="ChEBI" id="CHEBI:59789"/>
    </ligand>
</feature>
<dbReference type="InterPro" id="IPR029063">
    <property type="entry name" value="SAM-dependent_MTases_sf"/>
</dbReference>
<dbReference type="AlphaFoldDB" id="J9D4M8"/>
<dbReference type="Proteomes" id="UP000003163">
    <property type="component" value="Unassembled WGS sequence"/>
</dbReference>
<dbReference type="STRING" id="1003232.J9D4M8"/>
<dbReference type="PANTHER" id="PTHR22807:SF4">
    <property type="entry name" value="28S RRNA (CYTOSINE-C(5))-METHYLTRANSFERASE"/>
    <property type="match status" value="1"/>
</dbReference>
<gene>
    <name evidence="7" type="ORF">EDEG_03090</name>
</gene>
<dbReference type="SUPFAM" id="SSF53335">
    <property type="entry name" value="S-adenosyl-L-methionine-dependent methyltransferases"/>
    <property type="match status" value="1"/>
</dbReference>
<dbReference type="PRINTS" id="PR02008">
    <property type="entry name" value="RCMTFAMILY"/>
</dbReference>
<feature type="binding site" evidence="5">
    <location>
        <position position="270"/>
    </location>
    <ligand>
        <name>S-adenosyl-L-methionine</name>
        <dbReference type="ChEBI" id="CHEBI:59789"/>
    </ligand>
</feature>
<evidence type="ECO:0000313" key="8">
    <source>
        <dbReference type="Proteomes" id="UP000003163"/>
    </source>
</evidence>
<dbReference type="OrthoDB" id="435282at2759"/>
<keyword evidence="1 5" id="KW-0489">Methyltransferase</keyword>
<feature type="domain" description="SAM-dependent MTase RsmB/NOP-type" evidence="6">
    <location>
        <begin position="106"/>
        <end position="383"/>
    </location>
</feature>
<dbReference type="GO" id="GO:0008173">
    <property type="term" value="F:RNA methyltransferase activity"/>
    <property type="evidence" value="ECO:0007669"/>
    <property type="project" value="InterPro"/>
</dbReference>
<evidence type="ECO:0000313" key="7">
    <source>
        <dbReference type="EMBL" id="EJW02504.1"/>
    </source>
</evidence>
<comment type="similarity">
    <text evidence="5">Belongs to the class I-like SAM-binding methyltransferase superfamily. RsmB/NOP family.</text>
</comment>
<keyword evidence="2 5" id="KW-0808">Transferase</keyword>
<protein>
    <recommendedName>
        <fullName evidence="6">SAM-dependent MTase RsmB/NOP-type domain-containing protein</fullName>
    </recommendedName>
</protein>
<dbReference type="Gene3D" id="3.40.50.150">
    <property type="entry name" value="Vaccinia Virus protein VP39"/>
    <property type="match status" value="1"/>
</dbReference>
<dbReference type="InParanoid" id="J9D4M8"/>
<keyword evidence="3 5" id="KW-0949">S-adenosyl-L-methionine</keyword>
<name>J9D4M8_EDHAE</name>
<feature type="binding site" evidence="5">
    <location>
        <position position="254"/>
    </location>
    <ligand>
        <name>S-adenosyl-L-methionine</name>
        <dbReference type="ChEBI" id="CHEBI:59789"/>
    </ligand>
</feature>
<dbReference type="VEuPathDB" id="MicrosporidiaDB:EDEG_03090"/>
<evidence type="ECO:0000256" key="1">
    <source>
        <dbReference type="ARBA" id="ARBA00022603"/>
    </source>
</evidence>
<keyword evidence="4 5" id="KW-0694">RNA-binding</keyword>
<dbReference type="InterPro" id="IPR023267">
    <property type="entry name" value="RCMT"/>
</dbReference>